<dbReference type="InterPro" id="IPR005467">
    <property type="entry name" value="His_kinase_dom"/>
</dbReference>
<dbReference type="STRING" id="596152.DesU5LDRAFT_1093"/>
<feature type="domain" description="Response regulatory" evidence="9">
    <location>
        <begin position="734"/>
        <end position="853"/>
    </location>
</feature>
<dbReference type="EMBL" id="JH600068">
    <property type="protein sequence ID" value="EIG52793.1"/>
    <property type="molecule type" value="Genomic_DNA"/>
</dbReference>
<keyword evidence="3 6" id="KW-0597">Phosphoprotein</keyword>
<evidence type="ECO:0000256" key="3">
    <source>
        <dbReference type="ARBA" id="ARBA00022553"/>
    </source>
</evidence>
<dbReference type="OrthoDB" id="8552871at2"/>
<evidence type="ECO:0000256" key="5">
    <source>
        <dbReference type="ARBA" id="ARBA00022777"/>
    </source>
</evidence>
<keyword evidence="7" id="KW-0472">Membrane</keyword>
<dbReference type="Pfam" id="PF02518">
    <property type="entry name" value="HATPase_c"/>
    <property type="match status" value="1"/>
</dbReference>
<organism evidence="10">
    <name type="scientific">Desulfovibrio sp. U5L</name>
    <dbReference type="NCBI Taxonomy" id="596152"/>
    <lineage>
        <taxon>Bacteria</taxon>
        <taxon>Pseudomonadati</taxon>
        <taxon>Thermodesulfobacteriota</taxon>
        <taxon>Desulfovibrionia</taxon>
        <taxon>Desulfovibrionales</taxon>
        <taxon>Desulfovibrionaceae</taxon>
        <taxon>Desulfovibrio</taxon>
    </lineage>
</organism>
<dbReference type="SMART" id="SM00387">
    <property type="entry name" value="HATPase_c"/>
    <property type="match status" value="1"/>
</dbReference>
<dbReference type="CDD" id="cd00082">
    <property type="entry name" value="HisKA"/>
    <property type="match status" value="1"/>
</dbReference>
<dbReference type="Pfam" id="PF00512">
    <property type="entry name" value="HisKA"/>
    <property type="match status" value="1"/>
</dbReference>
<accession>I2PZ37</accession>
<dbReference type="SMART" id="SM00065">
    <property type="entry name" value="GAF"/>
    <property type="match status" value="1"/>
</dbReference>
<evidence type="ECO:0000313" key="10">
    <source>
        <dbReference type="EMBL" id="EIG52793.1"/>
    </source>
</evidence>
<dbReference type="GO" id="GO:0000155">
    <property type="term" value="F:phosphorelay sensor kinase activity"/>
    <property type="evidence" value="ECO:0007669"/>
    <property type="project" value="InterPro"/>
</dbReference>
<dbReference type="Gene3D" id="3.30.450.40">
    <property type="match status" value="1"/>
</dbReference>
<dbReference type="Pfam" id="PF00072">
    <property type="entry name" value="Response_reg"/>
    <property type="match status" value="1"/>
</dbReference>
<evidence type="ECO:0000259" key="8">
    <source>
        <dbReference type="PROSITE" id="PS50109"/>
    </source>
</evidence>
<dbReference type="Gene3D" id="3.40.50.2300">
    <property type="match status" value="1"/>
</dbReference>
<evidence type="ECO:0000256" key="1">
    <source>
        <dbReference type="ARBA" id="ARBA00000085"/>
    </source>
</evidence>
<dbReference type="SUPFAM" id="SSF52172">
    <property type="entry name" value="CheY-like"/>
    <property type="match status" value="1"/>
</dbReference>
<evidence type="ECO:0000256" key="6">
    <source>
        <dbReference type="PROSITE-ProRule" id="PRU00169"/>
    </source>
</evidence>
<dbReference type="InterPro" id="IPR001789">
    <property type="entry name" value="Sig_transdc_resp-reg_receiver"/>
</dbReference>
<feature type="transmembrane region" description="Helical" evidence="7">
    <location>
        <begin position="17"/>
        <end position="39"/>
    </location>
</feature>
<keyword evidence="4" id="KW-0808">Transferase</keyword>
<sequence>MTATPTTQPAPVANRRVAVAAGLATTCLLAALLGLLASWHREHHWWVWGVWELRIFCLTALVVAGLPGLLVGLLVDRQHKLRLALSRREEEVGTTRADLAWTNRALMALGAVNHELIRATDRTGFLVRVCQVLVEKSGYGLVWVGMAEPGPDKRVRIEARAGENAAWLETLGARYDDTPKGRGPTGTAIREGRMVLVSRFQDENFFQLWPGRPPSLEDYTTALSFPLRIDGRVTGALSIYERRQRDFGQEELALLTQMADDVSHGLQFLHLKASRERVVTMLRQALRTSSAMVRTARELVAGEADLPAIAAMILKQAMALTASPLGAVGVVEGRTGRIDWLAACGPTGPLAPAPAEECEYYPDDSGHFSGPFGATLNAGESIRHNAPVSLEIMGPCFPNRAQVHRFLSVPLRRTATGPGGLLLLADAKAPYSDRDARTLQRMAVLFDMGAARLRVETELVAARRQAEAASEAKTQFLANVSHELRTPINGILGMAQLAILEGAVGRDAEYWQTVRDATDRLVAIVDNLLELASVESGSLSPMLREFSLRRLLESLRGAFSVRAGLAGLTLGLDITPGLPDRLLGDPFRLRQILANLLDNAIRFTPTGGVSMQTRLFDPRAAVGPQRVFVAGDFNGISLVFTVTDTGIGIPKDKQAAIFESFTLGEDHLTKRFGGTGMGLSIARRLAELLGGSIWVESRPGFGSTFHLTVPMWPVADEAGPALASALPADLPSLRFLVVEDEAVNRLALARSLRKLGHEVLEAGNGEEALRQLSMERVDVVIMDVQMPVMDGLTAVAHIRNGEVPGTNRRLPVVALTAYALEGDRKRFLAAGMDEFVTKPCDMDQLLRAVAKVVGGKAGS</sequence>
<evidence type="ECO:0000259" key="9">
    <source>
        <dbReference type="PROSITE" id="PS50110"/>
    </source>
</evidence>
<dbReference type="AlphaFoldDB" id="I2PZ37"/>
<dbReference type="InterPro" id="IPR011006">
    <property type="entry name" value="CheY-like_superfamily"/>
</dbReference>
<dbReference type="SUPFAM" id="SSF55781">
    <property type="entry name" value="GAF domain-like"/>
    <property type="match status" value="2"/>
</dbReference>
<dbReference type="InterPro" id="IPR003018">
    <property type="entry name" value="GAF"/>
</dbReference>
<dbReference type="PROSITE" id="PS50109">
    <property type="entry name" value="HIS_KIN"/>
    <property type="match status" value="1"/>
</dbReference>
<feature type="modified residue" description="4-aspartylphosphate" evidence="6">
    <location>
        <position position="783"/>
    </location>
</feature>
<dbReference type="CDD" id="cd17546">
    <property type="entry name" value="REC_hyHK_CKI1_RcsC-like"/>
    <property type="match status" value="1"/>
</dbReference>
<dbReference type="InterPro" id="IPR036890">
    <property type="entry name" value="HATPase_C_sf"/>
</dbReference>
<dbReference type="eggNOG" id="COG2205">
    <property type="taxonomic scope" value="Bacteria"/>
</dbReference>
<dbReference type="HOGENOM" id="CLU_332819_0_0_7"/>
<dbReference type="EC" id="2.7.13.3" evidence="2"/>
<reference evidence="10" key="1">
    <citation type="submission" date="2011-11" db="EMBL/GenBank/DDBJ databases">
        <title>Improved High-Quality Draft sequence of Desulfovibrio sp. U5L.</title>
        <authorList>
            <consortium name="US DOE Joint Genome Institute"/>
            <person name="Lucas S."/>
            <person name="Han J."/>
            <person name="Lapidus A."/>
            <person name="Cheng J.-F."/>
            <person name="Goodwin L."/>
            <person name="Pitluck S."/>
            <person name="Peters L."/>
            <person name="Ovchinnikova G."/>
            <person name="Held B."/>
            <person name="Detter J.C."/>
            <person name="Han C."/>
            <person name="Tapia R."/>
            <person name="Land M."/>
            <person name="Hauser L."/>
            <person name="Kyrpides N."/>
            <person name="Ivanova N."/>
            <person name="Pagani I."/>
            <person name="Gabster J."/>
            <person name="Walker C."/>
            <person name="Stolyar S."/>
            <person name="Stahl D."/>
            <person name="Arkin A."/>
            <person name="Dehal P."/>
            <person name="Hazen T."/>
            <person name="Woyke T."/>
        </authorList>
    </citation>
    <scope>NUCLEOTIDE SEQUENCE [LARGE SCALE GENOMIC DNA]</scope>
    <source>
        <strain evidence="10">U5L</strain>
    </source>
</reference>
<dbReference type="InterPro" id="IPR003594">
    <property type="entry name" value="HATPase_dom"/>
</dbReference>
<dbReference type="SUPFAM" id="SSF55874">
    <property type="entry name" value="ATPase domain of HSP90 chaperone/DNA topoisomerase II/histidine kinase"/>
    <property type="match status" value="1"/>
</dbReference>
<dbReference type="InterPro" id="IPR004358">
    <property type="entry name" value="Sig_transdc_His_kin-like_C"/>
</dbReference>
<dbReference type="CDD" id="cd16922">
    <property type="entry name" value="HATPase_EvgS-ArcB-TorS-like"/>
    <property type="match status" value="1"/>
</dbReference>
<dbReference type="Gene3D" id="1.10.287.130">
    <property type="match status" value="1"/>
</dbReference>
<keyword evidence="7" id="KW-1133">Transmembrane helix</keyword>
<dbReference type="Pfam" id="PF13185">
    <property type="entry name" value="GAF_2"/>
    <property type="match status" value="1"/>
</dbReference>
<dbReference type="SUPFAM" id="SSF47384">
    <property type="entry name" value="Homodimeric domain of signal transducing histidine kinase"/>
    <property type="match status" value="1"/>
</dbReference>
<dbReference type="PRINTS" id="PR00344">
    <property type="entry name" value="BCTRLSENSOR"/>
</dbReference>
<protein>
    <recommendedName>
        <fullName evidence="2">histidine kinase</fullName>
        <ecNumber evidence="2">2.7.13.3</ecNumber>
    </recommendedName>
</protein>
<evidence type="ECO:0000256" key="2">
    <source>
        <dbReference type="ARBA" id="ARBA00012438"/>
    </source>
</evidence>
<dbReference type="PANTHER" id="PTHR45339:SF5">
    <property type="entry name" value="HISTIDINE KINASE"/>
    <property type="match status" value="1"/>
</dbReference>
<dbReference type="InterPro" id="IPR029016">
    <property type="entry name" value="GAF-like_dom_sf"/>
</dbReference>
<evidence type="ECO:0000256" key="4">
    <source>
        <dbReference type="ARBA" id="ARBA00022679"/>
    </source>
</evidence>
<dbReference type="InterPro" id="IPR036097">
    <property type="entry name" value="HisK_dim/P_sf"/>
</dbReference>
<dbReference type="PANTHER" id="PTHR45339">
    <property type="entry name" value="HYBRID SIGNAL TRANSDUCTION HISTIDINE KINASE J"/>
    <property type="match status" value="1"/>
</dbReference>
<feature type="transmembrane region" description="Helical" evidence="7">
    <location>
        <begin position="51"/>
        <end position="75"/>
    </location>
</feature>
<proteinExistence type="predicted"/>
<comment type="catalytic activity">
    <reaction evidence="1">
        <text>ATP + protein L-histidine = ADP + protein N-phospho-L-histidine.</text>
        <dbReference type="EC" id="2.7.13.3"/>
    </reaction>
</comment>
<feature type="domain" description="Histidine kinase" evidence="8">
    <location>
        <begin position="479"/>
        <end position="713"/>
    </location>
</feature>
<evidence type="ECO:0000256" key="7">
    <source>
        <dbReference type="SAM" id="Phobius"/>
    </source>
</evidence>
<name>I2PZ37_9BACT</name>
<keyword evidence="5 10" id="KW-0418">Kinase</keyword>
<dbReference type="SMART" id="SM00448">
    <property type="entry name" value="REC"/>
    <property type="match status" value="1"/>
</dbReference>
<dbReference type="SMART" id="SM00388">
    <property type="entry name" value="HisKA"/>
    <property type="match status" value="1"/>
</dbReference>
<dbReference type="InterPro" id="IPR003661">
    <property type="entry name" value="HisK_dim/P_dom"/>
</dbReference>
<gene>
    <name evidence="10" type="ORF">DesU5LDRAFT_1093</name>
</gene>
<dbReference type="Gene3D" id="3.30.565.10">
    <property type="entry name" value="Histidine kinase-like ATPase, C-terminal domain"/>
    <property type="match status" value="1"/>
</dbReference>
<dbReference type="PROSITE" id="PS50110">
    <property type="entry name" value="RESPONSE_REGULATORY"/>
    <property type="match status" value="1"/>
</dbReference>
<keyword evidence="7" id="KW-0812">Transmembrane</keyword>